<name>A0A0R3MUF7_9BRAD</name>
<dbReference type="PROSITE" id="PS51387">
    <property type="entry name" value="FAD_PCMH"/>
    <property type="match status" value="1"/>
</dbReference>
<dbReference type="OrthoDB" id="9793944at2"/>
<accession>A0A0R3MUF7</accession>
<dbReference type="RefSeq" id="WP_057845904.1">
    <property type="nucleotide sequence ID" value="NZ_LLYA01000172.1"/>
</dbReference>
<dbReference type="AlphaFoldDB" id="A0A0R3MUF7"/>
<feature type="domain" description="FAD-binding PCMH-type" evidence="4">
    <location>
        <begin position="1"/>
        <end position="170"/>
    </location>
</feature>
<dbReference type="Proteomes" id="UP000052023">
    <property type="component" value="Unassembled WGS sequence"/>
</dbReference>
<dbReference type="SUPFAM" id="SSF56176">
    <property type="entry name" value="FAD-binding/transporter-associated domain-like"/>
    <property type="match status" value="1"/>
</dbReference>
<keyword evidence="2" id="KW-0274">FAD</keyword>
<dbReference type="Gene3D" id="3.30.43.10">
    <property type="entry name" value="Uridine Diphospho-n-acetylenolpyruvylglucosamine Reductase, domain 2"/>
    <property type="match status" value="1"/>
</dbReference>
<dbReference type="InterPro" id="IPR051312">
    <property type="entry name" value="Diverse_Substr_Oxidored"/>
</dbReference>
<evidence type="ECO:0000259" key="4">
    <source>
        <dbReference type="PROSITE" id="PS51387"/>
    </source>
</evidence>
<comment type="caution">
    <text evidence="5">The sequence shown here is derived from an EMBL/GenBank/DDBJ whole genome shotgun (WGS) entry which is preliminary data.</text>
</comment>
<organism evidence="5 6">
    <name type="scientific">Bradyrhizobium retamae</name>
    <dbReference type="NCBI Taxonomy" id="1300035"/>
    <lineage>
        <taxon>Bacteria</taxon>
        <taxon>Pseudomonadati</taxon>
        <taxon>Pseudomonadota</taxon>
        <taxon>Alphaproteobacteria</taxon>
        <taxon>Hyphomicrobiales</taxon>
        <taxon>Nitrobacteraceae</taxon>
        <taxon>Bradyrhizobium</taxon>
    </lineage>
</organism>
<dbReference type="FunFam" id="3.30.465.10:FF:000017">
    <property type="entry name" value="Xanthine dehydrogenase, FAD binding subunit"/>
    <property type="match status" value="1"/>
</dbReference>
<dbReference type="InterPro" id="IPR002346">
    <property type="entry name" value="Mopterin_DH_FAD-bd"/>
</dbReference>
<proteinExistence type="predicted"/>
<keyword evidence="6" id="KW-1185">Reference proteome</keyword>
<dbReference type="PANTHER" id="PTHR42659">
    <property type="entry name" value="XANTHINE DEHYDROGENASE SUBUNIT C-RELATED"/>
    <property type="match status" value="1"/>
</dbReference>
<evidence type="ECO:0000256" key="3">
    <source>
        <dbReference type="ARBA" id="ARBA00023002"/>
    </source>
</evidence>
<keyword evidence="3" id="KW-0560">Oxidoreductase</keyword>
<dbReference type="Gene3D" id="3.30.465.10">
    <property type="match status" value="1"/>
</dbReference>
<dbReference type="SUPFAM" id="SSF55447">
    <property type="entry name" value="CO dehydrogenase flavoprotein C-terminal domain-like"/>
    <property type="match status" value="1"/>
</dbReference>
<sequence length="267" mass="27764">MKSFAFHSPGTVPDAFALLNDVSESKLLAGGMTLLPTIKQRLAEPAALIDLAKIPQLSAITVDGDALVIGAMARHIDVVTSAIVRSKVPMLAHLAAGIGDPAVRNRGTIGGSVANNDPSADYPAAVLALDAIIVTDRREIPASAFFTGLFETSLEPNEIITSIRFPIPSTAGYAKFKSPASRYAVVGVCVAKAGGRVRVAVTGAGPCVFRVPEMETALEARFEPGAIASIKITAARLNSDIHADAEYRAHLVTVMAKKAVAAAIQGL</sequence>
<dbReference type="EMBL" id="LLYA01000172">
    <property type="protein sequence ID" value="KRR21232.1"/>
    <property type="molecule type" value="Genomic_DNA"/>
</dbReference>
<evidence type="ECO:0000313" key="6">
    <source>
        <dbReference type="Proteomes" id="UP000052023"/>
    </source>
</evidence>
<dbReference type="Gene3D" id="3.30.390.50">
    <property type="entry name" value="CO dehydrogenase flavoprotein, C-terminal domain"/>
    <property type="match status" value="1"/>
</dbReference>
<dbReference type="InterPro" id="IPR016166">
    <property type="entry name" value="FAD-bd_PCMH"/>
</dbReference>
<dbReference type="InterPro" id="IPR016167">
    <property type="entry name" value="FAD-bd_PCMH_sub1"/>
</dbReference>
<dbReference type="Pfam" id="PF00941">
    <property type="entry name" value="FAD_binding_5"/>
    <property type="match status" value="1"/>
</dbReference>
<keyword evidence="1" id="KW-0285">Flavoprotein</keyword>
<evidence type="ECO:0000256" key="1">
    <source>
        <dbReference type="ARBA" id="ARBA00022630"/>
    </source>
</evidence>
<reference evidence="5 6" key="1">
    <citation type="submission" date="2014-03" db="EMBL/GenBank/DDBJ databases">
        <title>Bradyrhizobium valentinum sp. nov., isolated from effective nodules of Lupinus mariae-josephae, a lupine endemic of basic-lime soils in Eastern Spain.</title>
        <authorList>
            <person name="Duran D."/>
            <person name="Rey L."/>
            <person name="Navarro A."/>
            <person name="Busquets A."/>
            <person name="Imperial J."/>
            <person name="Ruiz-Argueso T."/>
        </authorList>
    </citation>
    <scope>NUCLEOTIDE SEQUENCE [LARGE SCALE GENOMIC DNA]</scope>
    <source>
        <strain evidence="5 6">Ro19</strain>
    </source>
</reference>
<dbReference type="GO" id="GO:0071949">
    <property type="term" value="F:FAD binding"/>
    <property type="evidence" value="ECO:0007669"/>
    <property type="project" value="InterPro"/>
</dbReference>
<dbReference type="SMART" id="SM01092">
    <property type="entry name" value="CO_deh_flav_C"/>
    <property type="match status" value="1"/>
</dbReference>
<dbReference type="InterPro" id="IPR036683">
    <property type="entry name" value="CO_DH_flav_C_dom_sf"/>
</dbReference>
<protein>
    <submittedName>
        <fullName evidence="5">Carbon monoxide dehydrogenase</fullName>
    </submittedName>
</protein>
<dbReference type="GO" id="GO:0016491">
    <property type="term" value="F:oxidoreductase activity"/>
    <property type="evidence" value="ECO:0007669"/>
    <property type="project" value="UniProtKB-KW"/>
</dbReference>
<evidence type="ECO:0000313" key="5">
    <source>
        <dbReference type="EMBL" id="KRR21232.1"/>
    </source>
</evidence>
<gene>
    <name evidence="5" type="ORF">CQ13_30980</name>
</gene>
<evidence type="ECO:0000256" key="2">
    <source>
        <dbReference type="ARBA" id="ARBA00022827"/>
    </source>
</evidence>
<dbReference type="InterPro" id="IPR036318">
    <property type="entry name" value="FAD-bd_PCMH-like_sf"/>
</dbReference>
<dbReference type="InterPro" id="IPR016169">
    <property type="entry name" value="FAD-bd_PCMH_sub2"/>
</dbReference>
<dbReference type="PANTHER" id="PTHR42659:SF2">
    <property type="entry name" value="XANTHINE DEHYDROGENASE SUBUNIT C-RELATED"/>
    <property type="match status" value="1"/>
</dbReference>
<dbReference type="InterPro" id="IPR005107">
    <property type="entry name" value="CO_DH_flav_C"/>
</dbReference>